<organism evidence="2 3">
    <name type="scientific">Heliocybe sulcata</name>
    <dbReference type="NCBI Taxonomy" id="5364"/>
    <lineage>
        <taxon>Eukaryota</taxon>
        <taxon>Fungi</taxon>
        <taxon>Dikarya</taxon>
        <taxon>Basidiomycota</taxon>
        <taxon>Agaricomycotina</taxon>
        <taxon>Agaricomycetes</taxon>
        <taxon>Gloeophyllales</taxon>
        <taxon>Gloeophyllaceae</taxon>
        <taxon>Heliocybe</taxon>
    </lineage>
</organism>
<accession>A0A5C3N5T6</accession>
<evidence type="ECO:0000313" key="3">
    <source>
        <dbReference type="Proteomes" id="UP000305948"/>
    </source>
</evidence>
<proteinExistence type="predicted"/>
<dbReference type="AlphaFoldDB" id="A0A5C3N5T6"/>
<dbReference type="InterPro" id="IPR001810">
    <property type="entry name" value="F-box_dom"/>
</dbReference>
<gene>
    <name evidence="2" type="ORF">OE88DRAFT_1656833</name>
</gene>
<feature type="domain" description="F-box" evidence="1">
    <location>
        <begin position="57"/>
        <end position="122"/>
    </location>
</feature>
<dbReference type="STRING" id="5364.A0A5C3N5T6"/>
<sequence length="587" mass="66547">MMQQDPSAVSTEVGVAAAATWQDSQIRARIAERTAKIQEYQAEVVELERCLNARLPIARLPAELLVEIFKFYMLTNSPKPTYPYPDVTQTPGMWTEYRFRIAQVCHQWREAALDTPGLWADIATTRTECFKELLRRSRQVPLSVVLILEVNNPAKSTILGLLVLELHRVRELLLSVPRSILMDLEHEPNRPSSAPQLRSLNLFEDEQRDENVALEPVPFVSTLSLPELRELEIDSCRLQAVHMLFIPPLTKITWKLGLFRCNLSHFLSLLRNTPLLSALVVLDDDPGFQIDPGPSDTHHVHLPHLTYLRVDCHTAILAKLLSHIEFPKNAELHLFADSSGLGSDQEIVQVRTIMDVLCQAFTPGYLRTFEITPVDNPGDSIGLDFTATSEVPPSDLDMQDTRVAIRFIIVTVRLLPCEYLISTFCGRFPLSGLLYLHVAHSSPFVVLTRRDEFLQLTQLTQLRVEGDEARLLYDALRVREAATGDIESRPMLLEGVGSLLPPIDIDGPRPTLFPSLSYLRLDAVRFRPDWDAGRRFVRELANALRSRMKRGLTLNHLDIRDAIDLDEEDEATLKAVVTRMTIQRREG</sequence>
<evidence type="ECO:0000313" key="2">
    <source>
        <dbReference type="EMBL" id="TFK53034.1"/>
    </source>
</evidence>
<dbReference type="Pfam" id="PF12937">
    <property type="entry name" value="F-box-like"/>
    <property type="match status" value="1"/>
</dbReference>
<keyword evidence="3" id="KW-1185">Reference proteome</keyword>
<dbReference type="OrthoDB" id="2884925at2759"/>
<dbReference type="EMBL" id="ML213508">
    <property type="protein sequence ID" value="TFK53034.1"/>
    <property type="molecule type" value="Genomic_DNA"/>
</dbReference>
<name>A0A5C3N5T6_9AGAM</name>
<dbReference type="Gene3D" id="1.20.1280.50">
    <property type="match status" value="1"/>
</dbReference>
<dbReference type="Proteomes" id="UP000305948">
    <property type="component" value="Unassembled WGS sequence"/>
</dbReference>
<reference evidence="2 3" key="1">
    <citation type="journal article" date="2019" name="Nat. Ecol. Evol.">
        <title>Megaphylogeny resolves global patterns of mushroom evolution.</title>
        <authorList>
            <person name="Varga T."/>
            <person name="Krizsan K."/>
            <person name="Foldi C."/>
            <person name="Dima B."/>
            <person name="Sanchez-Garcia M."/>
            <person name="Sanchez-Ramirez S."/>
            <person name="Szollosi G.J."/>
            <person name="Szarkandi J.G."/>
            <person name="Papp V."/>
            <person name="Albert L."/>
            <person name="Andreopoulos W."/>
            <person name="Angelini C."/>
            <person name="Antonin V."/>
            <person name="Barry K.W."/>
            <person name="Bougher N.L."/>
            <person name="Buchanan P."/>
            <person name="Buyck B."/>
            <person name="Bense V."/>
            <person name="Catcheside P."/>
            <person name="Chovatia M."/>
            <person name="Cooper J."/>
            <person name="Damon W."/>
            <person name="Desjardin D."/>
            <person name="Finy P."/>
            <person name="Geml J."/>
            <person name="Haridas S."/>
            <person name="Hughes K."/>
            <person name="Justo A."/>
            <person name="Karasinski D."/>
            <person name="Kautmanova I."/>
            <person name="Kiss B."/>
            <person name="Kocsube S."/>
            <person name="Kotiranta H."/>
            <person name="LaButti K.M."/>
            <person name="Lechner B.E."/>
            <person name="Liimatainen K."/>
            <person name="Lipzen A."/>
            <person name="Lukacs Z."/>
            <person name="Mihaltcheva S."/>
            <person name="Morgado L.N."/>
            <person name="Niskanen T."/>
            <person name="Noordeloos M.E."/>
            <person name="Ohm R.A."/>
            <person name="Ortiz-Santana B."/>
            <person name="Ovrebo C."/>
            <person name="Racz N."/>
            <person name="Riley R."/>
            <person name="Savchenko A."/>
            <person name="Shiryaev A."/>
            <person name="Soop K."/>
            <person name="Spirin V."/>
            <person name="Szebenyi C."/>
            <person name="Tomsovsky M."/>
            <person name="Tulloss R.E."/>
            <person name="Uehling J."/>
            <person name="Grigoriev I.V."/>
            <person name="Vagvolgyi C."/>
            <person name="Papp T."/>
            <person name="Martin F.M."/>
            <person name="Miettinen O."/>
            <person name="Hibbett D.S."/>
            <person name="Nagy L.G."/>
        </authorList>
    </citation>
    <scope>NUCLEOTIDE SEQUENCE [LARGE SCALE GENOMIC DNA]</scope>
    <source>
        <strain evidence="2 3">OMC1185</strain>
    </source>
</reference>
<evidence type="ECO:0000259" key="1">
    <source>
        <dbReference type="Pfam" id="PF12937"/>
    </source>
</evidence>
<protein>
    <recommendedName>
        <fullName evidence="1">F-box domain-containing protein</fullName>
    </recommendedName>
</protein>